<accession>A0A0H2RQM9</accession>
<dbReference type="Proteomes" id="UP000053477">
    <property type="component" value="Unassembled WGS sequence"/>
</dbReference>
<organism evidence="1 2">
    <name type="scientific">Schizopora paradoxa</name>
    <dbReference type="NCBI Taxonomy" id="27342"/>
    <lineage>
        <taxon>Eukaryota</taxon>
        <taxon>Fungi</taxon>
        <taxon>Dikarya</taxon>
        <taxon>Basidiomycota</taxon>
        <taxon>Agaricomycotina</taxon>
        <taxon>Agaricomycetes</taxon>
        <taxon>Hymenochaetales</taxon>
        <taxon>Schizoporaceae</taxon>
        <taxon>Schizopora</taxon>
    </lineage>
</organism>
<keyword evidence="2" id="KW-1185">Reference proteome</keyword>
<gene>
    <name evidence="1" type="ORF">SCHPADRAFT_324438</name>
</gene>
<proteinExistence type="predicted"/>
<name>A0A0H2RQM9_9AGAM</name>
<dbReference type="EMBL" id="KQ085947">
    <property type="protein sequence ID" value="KLO14174.1"/>
    <property type="molecule type" value="Genomic_DNA"/>
</dbReference>
<evidence type="ECO:0000313" key="2">
    <source>
        <dbReference type="Proteomes" id="UP000053477"/>
    </source>
</evidence>
<dbReference type="InParanoid" id="A0A0H2RQM9"/>
<sequence length="212" mass="23927">METDGQSTISKYFDFKVKSKKTLERLQNKADDPSQPEMDDNGAYRTRIKRNGKVVWARVKRCTLCGEEVRLASVSSTSLSCYEQHLGSPRCHQNAIKLMRSATADEQGVYLVPEDRGGRVVFFRYKQCVFCQKHIGLGMGTKFTAFETHLKSEQCFLPAGSRVEVSSEGRLSIFFSDGSQLSHPYVEKKLACKTLSDLTPVHATDENKQESR</sequence>
<evidence type="ECO:0000313" key="1">
    <source>
        <dbReference type="EMBL" id="KLO14174.1"/>
    </source>
</evidence>
<reference evidence="1 2" key="1">
    <citation type="submission" date="2015-04" db="EMBL/GenBank/DDBJ databases">
        <title>Complete genome sequence of Schizopora paradoxa KUC8140, a cosmopolitan wood degrader in East Asia.</title>
        <authorList>
            <consortium name="DOE Joint Genome Institute"/>
            <person name="Min B."/>
            <person name="Park H."/>
            <person name="Jang Y."/>
            <person name="Kim J.-J."/>
            <person name="Kim K.H."/>
            <person name="Pangilinan J."/>
            <person name="Lipzen A."/>
            <person name="Riley R."/>
            <person name="Grigoriev I.V."/>
            <person name="Spatafora J.W."/>
            <person name="Choi I.-G."/>
        </authorList>
    </citation>
    <scope>NUCLEOTIDE SEQUENCE [LARGE SCALE GENOMIC DNA]</scope>
    <source>
        <strain evidence="1 2">KUC8140</strain>
    </source>
</reference>
<dbReference type="AlphaFoldDB" id="A0A0H2RQM9"/>
<protein>
    <submittedName>
        <fullName evidence="1">Uncharacterized protein</fullName>
    </submittedName>
</protein>